<dbReference type="PANTHER" id="PTHR35987:SF2">
    <property type="entry name" value="PROTEIN PLASTID REDOX INSENSITIVE 2, CHLOROPLASTIC"/>
    <property type="match status" value="1"/>
</dbReference>
<dbReference type="STRING" id="29655.A0A0K9PM27"/>
<proteinExistence type="predicted"/>
<comment type="caution">
    <text evidence="1">The sequence shown here is derived from an EMBL/GenBank/DDBJ whole genome shotgun (WGS) entry which is preliminary data.</text>
</comment>
<dbReference type="EMBL" id="LFYR01000784">
    <property type="protein sequence ID" value="KMZ69277.1"/>
    <property type="molecule type" value="Genomic_DNA"/>
</dbReference>
<dbReference type="GO" id="GO:0010468">
    <property type="term" value="P:regulation of gene expression"/>
    <property type="evidence" value="ECO:0007669"/>
    <property type="project" value="InterPro"/>
</dbReference>
<dbReference type="InterPro" id="IPR039349">
    <property type="entry name" value="PRIN2"/>
</dbReference>
<dbReference type="PANTHER" id="PTHR35987">
    <property type="entry name" value="PROTEIN PLASTID REDOX INSENSITIVE 2, CHLOROPLASTIC-RELATED"/>
    <property type="match status" value="1"/>
</dbReference>
<evidence type="ECO:0000313" key="1">
    <source>
        <dbReference type="EMBL" id="KMZ69277.1"/>
    </source>
</evidence>
<dbReference type="AlphaFoldDB" id="A0A0K9PM27"/>
<keyword evidence="2" id="KW-1185">Reference proteome</keyword>
<reference evidence="2" key="1">
    <citation type="journal article" date="2016" name="Nature">
        <title>The genome of the seagrass Zostera marina reveals angiosperm adaptation to the sea.</title>
        <authorList>
            <person name="Olsen J.L."/>
            <person name="Rouze P."/>
            <person name="Verhelst B."/>
            <person name="Lin Y.-C."/>
            <person name="Bayer T."/>
            <person name="Collen J."/>
            <person name="Dattolo E."/>
            <person name="De Paoli E."/>
            <person name="Dittami S."/>
            <person name="Maumus F."/>
            <person name="Michel G."/>
            <person name="Kersting A."/>
            <person name="Lauritano C."/>
            <person name="Lohaus R."/>
            <person name="Toepel M."/>
            <person name="Tonon T."/>
            <person name="Vanneste K."/>
            <person name="Amirebrahimi M."/>
            <person name="Brakel J."/>
            <person name="Bostroem C."/>
            <person name="Chovatia M."/>
            <person name="Grimwood J."/>
            <person name="Jenkins J.W."/>
            <person name="Jueterbock A."/>
            <person name="Mraz A."/>
            <person name="Stam W.T."/>
            <person name="Tice H."/>
            <person name="Bornberg-Bauer E."/>
            <person name="Green P.J."/>
            <person name="Pearson G.A."/>
            <person name="Procaccini G."/>
            <person name="Duarte C.M."/>
            <person name="Schmutz J."/>
            <person name="Reusch T.B.H."/>
            <person name="Van de Peer Y."/>
        </authorList>
    </citation>
    <scope>NUCLEOTIDE SEQUENCE [LARGE SCALE GENOMIC DNA]</scope>
    <source>
        <strain evidence="2">cv. Finnish</strain>
    </source>
</reference>
<name>A0A0K9PM27_ZOSMR</name>
<protein>
    <recommendedName>
        <fullName evidence="3">Protein PLASTID REDOX INSENSITIVE 2, chloroplastic</fullName>
    </recommendedName>
</protein>
<accession>A0A0K9PM27</accession>
<organism evidence="1 2">
    <name type="scientific">Zostera marina</name>
    <name type="common">Eelgrass</name>
    <dbReference type="NCBI Taxonomy" id="29655"/>
    <lineage>
        <taxon>Eukaryota</taxon>
        <taxon>Viridiplantae</taxon>
        <taxon>Streptophyta</taxon>
        <taxon>Embryophyta</taxon>
        <taxon>Tracheophyta</taxon>
        <taxon>Spermatophyta</taxon>
        <taxon>Magnoliopsida</taxon>
        <taxon>Liliopsida</taxon>
        <taxon>Zosteraceae</taxon>
        <taxon>Zostera</taxon>
    </lineage>
</organism>
<sequence>MACTSISCYFLYRKPNFPTPPSPNPSCCLNLFPRFSPLSSHSQPALQVSLLPQSCAVATDFVDPRRPREKRRQLEVCRAAAEYVFPNPIPAFADSEINKFRNHLLEKLSKKDIFKDSVQQIVEVCTEILGNFLHTEYGGPGTLLVLPFIDMADAINERGLPGAPQAARAAVVWAQNHLDNDWKEWTGTN</sequence>
<evidence type="ECO:0008006" key="3">
    <source>
        <dbReference type="Google" id="ProtNLM"/>
    </source>
</evidence>
<dbReference type="OMA" id="NDWKEWT"/>
<gene>
    <name evidence="1" type="ORF">ZOSMA_219G00110</name>
</gene>
<evidence type="ECO:0000313" key="2">
    <source>
        <dbReference type="Proteomes" id="UP000036987"/>
    </source>
</evidence>
<dbReference type="OrthoDB" id="1924990at2759"/>
<dbReference type="Proteomes" id="UP000036987">
    <property type="component" value="Unassembled WGS sequence"/>
</dbReference>